<reference evidence="1" key="1">
    <citation type="submission" date="2020-03" db="EMBL/GenBank/DDBJ databases">
        <title>Hybrid Assembly of Korean Phytophthora infestans isolates.</title>
        <authorList>
            <person name="Prokchorchik M."/>
            <person name="Lee Y."/>
            <person name="Seo J."/>
            <person name="Cho J.-H."/>
            <person name="Park Y.-E."/>
            <person name="Jang D.-C."/>
            <person name="Im J.-S."/>
            <person name="Choi J.-G."/>
            <person name="Park H.-J."/>
            <person name="Lee G.-B."/>
            <person name="Lee Y.-G."/>
            <person name="Hong S.-Y."/>
            <person name="Cho K."/>
            <person name="Sohn K.H."/>
        </authorList>
    </citation>
    <scope>NUCLEOTIDE SEQUENCE</scope>
    <source>
        <strain evidence="1">KR_2_A2</strain>
    </source>
</reference>
<sequence length="99" mass="11660">MTDMFTVLRNVYHDDGKFVLMLTKEQTSGAPLIAKTAIQYRDVLLEEWIRSDIKPTDIYRKFFNGKEGIQEKKIVARYTEYYDEEMDIPVHALGNPRRS</sequence>
<gene>
    <name evidence="1" type="ORF">GN958_ATG17637</name>
</gene>
<dbReference type="EMBL" id="JAACNO010002438">
    <property type="protein sequence ID" value="KAF4133171.1"/>
    <property type="molecule type" value="Genomic_DNA"/>
</dbReference>
<organism evidence="1 2">
    <name type="scientific">Phytophthora infestans</name>
    <name type="common">Potato late blight agent</name>
    <name type="synonym">Botrytis infestans</name>
    <dbReference type="NCBI Taxonomy" id="4787"/>
    <lineage>
        <taxon>Eukaryota</taxon>
        <taxon>Sar</taxon>
        <taxon>Stramenopiles</taxon>
        <taxon>Oomycota</taxon>
        <taxon>Peronosporomycetes</taxon>
        <taxon>Peronosporales</taxon>
        <taxon>Peronosporaceae</taxon>
        <taxon>Phytophthora</taxon>
    </lineage>
</organism>
<protein>
    <submittedName>
        <fullName evidence="1">Uncharacterized protein</fullName>
    </submittedName>
</protein>
<comment type="caution">
    <text evidence="1">The sequence shown here is derived from an EMBL/GenBank/DDBJ whole genome shotgun (WGS) entry which is preliminary data.</text>
</comment>
<accession>A0A8S9TWR6</accession>
<dbReference type="Proteomes" id="UP000704712">
    <property type="component" value="Unassembled WGS sequence"/>
</dbReference>
<name>A0A8S9TWR6_PHYIN</name>
<evidence type="ECO:0000313" key="2">
    <source>
        <dbReference type="Proteomes" id="UP000704712"/>
    </source>
</evidence>
<proteinExistence type="predicted"/>
<dbReference type="AlphaFoldDB" id="A0A8S9TWR6"/>
<evidence type="ECO:0000313" key="1">
    <source>
        <dbReference type="EMBL" id="KAF4133171.1"/>
    </source>
</evidence>